<dbReference type="GO" id="GO:0020037">
    <property type="term" value="F:heme binding"/>
    <property type="evidence" value="ECO:0007669"/>
    <property type="project" value="InterPro"/>
</dbReference>
<dbReference type="CDD" id="cd11065">
    <property type="entry name" value="CYP64-like"/>
    <property type="match status" value="1"/>
</dbReference>
<dbReference type="KEGG" id="hir:HETIRDRAFT_11056"/>
<dbReference type="GO" id="GO:0004497">
    <property type="term" value="F:monooxygenase activity"/>
    <property type="evidence" value="ECO:0007669"/>
    <property type="project" value="UniProtKB-KW"/>
</dbReference>
<dbReference type="Proteomes" id="UP000030671">
    <property type="component" value="Unassembled WGS sequence"/>
</dbReference>
<evidence type="ECO:0000256" key="9">
    <source>
        <dbReference type="PIRSR" id="PIRSR602401-1"/>
    </source>
</evidence>
<keyword evidence="6 10" id="KW-0560">Oxidoreductase</keyword>
<dbReference type="RefSeq" id="XP_009550454.1">
    <property type="nucleotide sequence ID" value="XM_009552159.1"/>
</dbReference>
<dbReference type="OrthoDB" id="1055148at2759"/>
<dbReference type="InterPro" id="IPR001128">
    <property type="entry name" value="Cyt_P450"/>
</dbReference>
<keyword evidence="7 9" id="KW-0408">Iron</keyword>
<evidence type="ECO:0000313" key="12">
    <source>
        <dbReference type="Proteomes" id="UP000030671"/>
    </source>
</evidence>
<evidence type="ECO:0000256" key="4">
    <source>
        <dbReference type="ARBA" id="ARBA00022617"/>
    </source>
</evidence>
<dbReference type="GeneID" id="20666436"/>
<comment type="cofactor">
    <cofactor evidence="1 9">
        <name>heme</name>
        <dbReference type="ChEBI" id="CHEBI:30413"/>
    </cofactor>
</comment>
<evidence type="ECO:0000256" key="1">
    <source>
        <dbReference type="ARBA" id="ARBA00001971"/>
    </source>
</evidence>
<evidence type="ECO:0000256" key="6">
    <source>
        <dbReference type="ARBA" id="ARBA00023002"/>
    </source>
</evidence>
<comment type="similarity">
    <text evidence="3 10">Belongs to the cytochrome P450 family.</text>
</comment>
<feature type="non-terminal residue" evidence="11">
    <location>
        <position position="488"/>
    </location>
</feature>
<gene>
    <name evidence="11" type="primary">cpm75</name>
    <name evidence="11" type="ORF">HETIRDRAFT_11056</name>
</gene>
<keyword evidence="8 10" id="KW-0503">Monooxygenase</keyword>
<dbReference type="HOGENOM" id="CLU_001570_2_1_1"/>
<organism evidence="11 12">
    <name type="scientific">Heterobasidion irregulare (strain TC 32-1)</name>
    <dbReference type="NCBI Taxonomy" id="747525"/>
    <lineage>
        <taxon>Eukaryota</taxon>
        <taxon>Fungi</taxon>
        <taxon>Dikarya</taxon>
        <taxon>Basidiomycota</taxon>
        <taxon>Agaricomycotina</taxon>
        <taxon>Agaricomycetes</taxon>
        <taxon>Russulales</taxon>
        <taxon>Bondarzewiaceae</taxon>
        <taxon>Heterobasidion</taxon>
        <taxon>Heterobasidion annosum species complex</taxon>
    </lineage>
</organism>
<evidence type="ECO:0000256" key="2">
    <source>
        <dbReference type="ARBA" id="ARBA00005179"/>
    </source>
</evidence>
<keyword evidence="4 9" id="KW-0349">Heme</keyword>
<dbReference type="InterPro" id="IPR002401">
    <property type="entry name" value="Cyt_P450_E_grp-I"/>
</dbReference>
<dbReference type="Pfam" id="PF00067">
    <property type="entry name" value="p450"/>
    <property type="match status" value="1"/>
</dbReference>
<feature type="non-terminal residue" evidence="11">
    <location>
        <position position="1"/>
    </location>
</feature>
<dbReference type="GO" id="GO:0005506">
    <property type="term" value="F:iron ion binding"/>
    <property type="evidence" value="ECO:0007669"/>
    <property type="project" value="InterPro"/>
</dbReference>
<evidence type="ECO:0000256" key="3">
    <source>
        <dbReference type="ARBA" id="ARBA00010617"/>
    </source>
</evidence>
<comment type="pathway">
    <text evidence="2">Secondary metabolite biosynthesis.</text>
</comment>
<sequence length="488" mass="56057">RMPPGPRGLPFLGNTHQLRGFMPWKTFAQWNKQYGPVNSLFLGQTPVIVLGSAKAAWDLLDKRSDIYSSRPRFIMAGELLSNNMRGFLMPSGAEWRTFRKIMHRSFNIRKAKSYREIQSLESKVMMHELLHQPKDYEKHIRRYAASLIVSVAYGRRIDTVDDWIVTENVASVSYINASIKLYSIPGKYLVESVPWLLKLPLSLQWFRHAPEERRKRDVDLFTHLVEDVKARASEGTCLPCMGMEALAKKEELNWNELQIGYVLASSFGAGIDTVSALHQRSLAMLHHPNVMKKAQAELDAVVGPERMPEFDDKTHLPYINALISEVTRWRPVAVLGGAPHATTTDDHYEGIFVLHRIYAYRHAFSAIMRDPEVFPNPDAFLPERFLGVTDPRLQNFEIPFGFGRRICPGRHLAINSLFVNMARILWGFDLRPVKDAQGQDVLPDPFAFTSGFMSRPLPFDIQIKVRNDRVRQSIEREFESAKEVLRKW</sequence>
<dbReference type="PRINTS" id="PR00385">
    <property type="entry name" value="P450"/>
</dbReference>
<keyword evidence="5 9" id="KW-0479">Metal-binding</keyword>
<dbReference type="GO" id="GO:0016705">
    <property type="term" value="F:oxidoreductase activity, acting on paired donors, with incorporation or reduction of molecular oxygen"/>
    <property type="evidence" value="ECO:0007669"/>
    <property type="project" value="InterPro"/>
</dbReference>
<dbReference type="InterPro" id="IPR036396">
    <property type="entry name" value="Cyt_P450_sf"/>
</dbReference>
<dbReference type="eggNOG" id="KOG0156">
    <property type="taxonomic scope" value="Eukaryota"/>
</dbReference>
<evidence type="ECO:0000313" key="11">
    <source>
        <dbReference type="EMBL" id="ETW77265.1"/>
    </source>
</evidence>
<dbReference type="InterPro" id="IPR050364">
    <property type="entry name" value="Cytochrome_P450_fung"/>
</dbReference>
<dbReference type="PANTHER" id="PTHR46300:SF4">
    <property type="entry name" value="CYTOCHROME P450 98A3"/>
    <property type="match status" value="1"/>
</dbReference>
<accession>W4JW18</accession>
<dbReference type="AlphaFoldDB" id="W4JW18"/>
<name>W4JW18_HETIT</name>
<dbReference type="PANTHER" id="PTHR46300">
    <property type="entry name" value="P450, PUTATIVE (EUROFUNG)-RELATED-RELATED"/>
    <property type="match status" value="1"/>
</dbReference>
<dbReference type="InParanoid" id="W4JW18"/>
<evidence type="ECO:0000256" key="10">
    <source>
        <dbReference type="RuleBase" id="RU000461"/>
    </source>
</evidence>
<keyword evidence="12" id="KW-1185">Reference proteome</keyword>
<reference evidence="11 12" key="1">
    <citation type="journal article" date="2012" name="New Phytol.">
        <title>Insight into trade-off between wood decay and parasitism from the genome of a fungal forest pathogen.</title>
        <authorList>
            <person name="Olson A."/>
            <person name="Aerts A."/>
            <person name="Asiegbu F."/>
            <person name="Belbahri L."/>
            <person name="Bouzid O."/>
            <person name="Broberg A."/>
            <person name="Canback B."/>
            <person name="Coutinho P.M."/>
            <person name="Cullen D."/>
            <person name="Dalman K."/>
            <person name="Deflorio G."/>
            <person name="van Diepen L.T."/>
            <person name="Dunand C."/>
            <person name="Duplessis S."/>
            <person name="Durling M."/>
            <person name="Gonthier P."/>
            <person name="Grimwood J."/>
            <person name="Fossdal C.G."/>
            <person name="Hansson D."/>
            <person name="Henrissat B."/>
            <person name="Hietala A."/>
            <person name="Himmelstrand K."/>
            <person name="Hoffmeister D."/>
            <person name="Hogberg N."/>
            <person name="James T.Y."/>
            <person name="Karlsson M."/>
            <person name="Kohler A."/>
            <person name="Kues U."/>
            <person name="Lee Y.H."/>
            <person name="Lin Y.C."/>
            <person name="Lind M."/>
            <person name="Lindquist E."/>
            <person name="Lombard V."/>
            <person name="Lucas S."/>
            <person name="Lunden K."/>
            <person name="Morin E."/>
            <person name="Murat C."/>
            <person name="Park J."/>
            <person name="Raffaello T."/>
            <person name="Rouze P."/>
            <person name="Salamov A."/>
            <person name="Schmutz J."/>
            <person name="Solheim H."/>
            <person name="Stahlberg J."/>
            <person name="Velez H."/>
            <person name="de Vries R.P."/>
            <person name="Wiebenga A."/>
            <person name="Woodward S."/>
            <person name="Yakovlev I."/>
            <person name="Garbelotto M."/>
            <person name="Martin F."/>
            <person name="Grigoriev I.V."/>
            <person name="Stenlid J."/>
        </authorList>
    </citation>
    <scope>NUCLEOTIDE SEQUENCE [LARGE SCALE GENOMIC DNA]</scope>
    <source>
        <strain evidence="11 12">TC 32-1</strain>
    </source>
</reference>
<feature type="binding site" description="axial binding residue" evidence="9">
    <location>
        <position position="407"/>
    </location>
    <ligand>
        <name>heme</name>
        <dbReference type="ChEBI" id="CHEBI:30413"/>
    </ligand>
    <ligandPart>
        <name>Fe</name>
        <dbReference type="ChEBI" id="CHEBI:18248"/>
    </ligandPart>
</feature>
<dbReference type="InterPro" id="IPR017972">
    <property type="entry name" value="Cyt_P450_CS"/>
</dbReference>
<dbReference type="PRINTS" id="PR00463">
    <property type="entry name" value="EP450I"/>
</dbReference>
<protein>
    <submittedName>
        <fullName evidence="11">Cytochrome P450 monooxygenase 75</fullName>
    </submittedName>
</protein>
<evidence type="ECO:0000256" key="7">
    <source>
        <dbReference type="ARBA" id="ARBA00023004"/>
    </source>
</evidence>
<dbReference type="EMBL" id="KI925463">
    <property type="protein sequence ID" value="ETW77265.1"/>
    <property type="molecule type" value="Genomic_DNA"/>
</dbReference>
<dbReference type="Gene3D" id="1.10.630.10">
    <property type="entry name" value="Cytochrome P450"/>
    <property type="match status" value="1"/>
</dbReference>
<dbReference type="PROSITE" id="PS00086">
    <property type="entry name" value="CYTOCHROME_P450"/>
    <property type="match status" value="1"/>
</dbReference>
<evidence type="ECO:0000256" key="8">
    <source>
        <dbReference type="ARBA" id="ARBA00023033"/>
    </source>
</evidence>
<evidence type="ECO:0000256" key="5">
    <source>
        <dbReference type="ARBA" id="ARBA00022723"/>
    </source>
</evidence>
<dbReference type="SUPFAM" id="SSF48264">
    <property type="entry name" value="Cytochrome P450"/>
    <property type="match status" value="1"/>
</dbReference>
<proteinExistence type="inferred from homology"/>